<accession>A0ABV8PD62</accession>
<proteinExistence type="predicted"/>
<sequence>MCLIKSKGNDACIHPYCARAKKSPQYHVTRQSIIDGNAGFEKFKKKKSLINDDYWMMAINQVAGKALTEIRTAGNWPIDRDVFNRDEIQVQYAEVLENYPVYNEITKKTEWKEILDVSEFYFYIGGAENEK</sequence>
<gene>
    <name evidence="1" type="ORF">ACFOWA_13245</name>
</gene>
<dbReference type="Proteomes" id="UP001595789">
    <property type="component" value="Unassembled WGS sequence"/>
</dbReference>
<reference evidence="2" key="1">
    <citation type="journal article" date="2019" name="Int. J. Syst. Evol. Microbiol.">
        <title>The Global Catalogue of Microorganisms (GCM) 10K type strain sequencing project: providing services to taxonomists for standard genome sequencing and annotation.</title>
        <authorList>
            <consortium name="The Broad Institute Genomics Platform"/>
            <consortium name="The Broad Institute Genome Sequencing Center for Infectious Disease"/>
            <person name="Wu L."/>
            <person name="Ma J."/>
        </authorList>
    </citation>
    <scope>NUCLEOTIDE SEQUENCE [LARGE SCALE GENOMIC DNA]</scope>
    <source>
        <strain evidence="2">CCM 8691</strain>
    </source>
</reference>
<dbReference type="RefSeq" id="WP_378985880.1">
    <property type="nucleotide sequence ID" value="NZ_JBHSBW010000011.1"/>
</dbReference>
<organism evidence="1 2">
    <name type="scientific">Pedobacter lithocola</name>
    <dbReference type="NCBI Taxonomy" id="1908239"/>
    <lineage>
        <taxon>Bacteria</taxon>
        <taxon>Pseudomonadati</taxon>
        <taxon>Bacteroidota</taxon>
        <taxon>Sphingobacteriia</taxon>
        <taxon>Sphingobacteriales</taxon>
        <taxon>Sphingobacteriaceae</taxon>
        <taxon>Pedobacter</taxon>
    </lineage>
</organism>
<keyword evidence="2" id="KW-1185">Reference proteome</keyword>
<evidence type="ECO:0000313" key="1">
    <source>
        <dbReference type="EMBL" id="MFC4212159.1"/>
    </source>
</evidence>
<name>A0ABV8PD62_9SPHI</name>
<dbReference type="EMBL" id="JBHSBW010000011">
    <property type="protein sequence ID" value="MFC4212159.1"/>
    <property type="molecule type" value="Genomic_DNA"/>
</dbReference>
<protein>
    <submittedName>
        <fullName evidence="1">Uncharacterized protein</fullName>
    </submittedName>
</protein>
<comment type="caution">
    <text evidence="1">The sequence shown here is derived from an EMBL/GenBank/DDBJ whole genome shotgun (WGS) entry which is preliminary data.</text>
</comment>
<evidence type="ECO:0000313" key="2">
    <source>
        <dbReference type="Proteomes" id="UP001595789"/>
    </source>
</evidence>